<dbReference type="GeneID" id="6083955"/>
<keyword evidence="2" id="KW-1185">Reference proteome</keyword>
<accession>B0DWH2</accession>
<reference evidence="1 2" key="1">
    <citation type="journal article" date="2008" name="Nature">
        <title>The genome of Laccaria bicolor provides insights into mycorrhizal symbiosis.</title>
        <authorList>
            <person name="Martin F."/>
            <person name="Aerts A."/>
            <person name="Ahren D."/>
            <person name="Brun A."/>
            <person name="Danchin E.G.J."/>
            <person name="Duchaussoy F."/>
            <person name="Gibon J."/>
            <person name="Kohler A."/>
            <person name="Lindquist E."/>
            <person name="Pereda V."/>
            <person name="Salamov A."/>
            <person name="Shapiro H.J."/>
            <person name="Wuyts J."/>
            <person name="Blaudez D."/>
            <person name="Buee M."/>
            <person name="Brokstein P."/>
            <person name="Canbaeck B."/>
            <person name="Cohen D."/>
            <person name="Courty P.E."/>
            <person name="Coutinho P.M."/>
            <person name="Delaruelle C."/>
            <person name="Detter J.C."/>
            <person name="Deveau A."/>
            <person name="DiFazio S."/>
            <person name="Duplessis S."/>
            <person name="Fraissinet-Tachet L."/>
            <person name="Lucic E."/>
            <person name="Frey-Klett P."/>
            <person name="Fourrey C."/>
            <person name="Feussner I."/>
            <person name="Gay G."/>
            <person name="Grimwood J."/>
            <person name="Hoegger P.J."/>
            <person name="Jain P."/>
            <person name="Kilaru S."/>
            <person name="Labbe J."/>
            <person name="Lin Y.C."/>
            <person name="Legue V."/>
            <person name="Le Tacon F."/>
            <person name="Marmeisse R."/>
            <person name="Melayah D."/>
            <person name="Montanini B."/>
            <person name="Muratet M."/>
            <person name="Nehls U."/>
            <person name="Niculita-Hirzel H."/>
            <person name="Oudot-Le Secq M.P."/>
            <person name="Peter M."/>
            <person name="Quesneville H."/>
            <person name="Rajashekar B."/>
            <person name="Reich M."/>
            <person name="Rouhier N."/>
            <person name="Schmutz J."/>
            <person name="Yin T."/>
            <person name="Chalot M."/>
            <person name="Henrissat B."/>
            <person name="Kuees U."/>
            <person name="Lucas S."/>
            <person name="Van de Peer Y."/>
            <person name="Podila G.K."/>
            <person name="Polle A."/>
            <person name="Pukkila P.J."/>
            <person name="Richardson P.M."/>
            <person name="Rouze P."/>
            <person name="Sanders I.R."/>
            <person name="Stajich J.E."/>
            <person name="Tunlid A."/>
            <person name="Tuskan G."/>
            <person name="Grigoriev I.V."/>
        </authorList>
    </citation>
    <scope>NUCLEOTIDE SEQUENCE [LARGE SCALE GENOMIC DNA]</scope>
    <source>
        <strain evidence="2">S238N-H82 / ATCC MYA-4686</strain>
    </source>
</reference>
<protein>
    <submittedName>
        <fullName evidence="1">Predicted protein</fullName>
    </submittedName>
</protein>
<sequence length="710" mass="81381">MPMIGSDCGFVGGKLVHVIAVIEYMQVIDVSSQKQQTQDYDDGHDTQWSGQFNVLRWVSHCQLQIEWPELRRRAVLLGAERKELVCAVSYKPLFETSWKNCTSHDVVKLEPQNLRIQDLNWIEELESRCLVEGLPAQVVATPSKRSWGKRVSPSFLMVGSILKIEATSSTFRVFSHRSLSSLWRTHATAGARIVLTLSLALPRRLVDVQIWQQTCALSRSSWADSWGANDVCIYWKLSGNQVVRTEELGKNEKRASQRQMSLSNVKSQAAVDIERQQRRAHNVRNVTKRFRVLIIGRANAGKTTILQRVCNTTEQPKIFNQKGHEIDSSKLDPTAQVTWIYTLYYILLKVWQRGEHDIENEMIFESNGAFVFHDSCGFEAGRTYELDKVKEFLQKCSTNKRLEDHLHVIWYCIPINDEARPFTRAEVTFFDECGTGRVPVIVLFTKADILDAQTIKHLVDTGMDIEDAANKAPEESVAMFEKRFGQQLYKKKYPPKGHVYFRGMQKPTSDCSELLRKTAATFSDDTLLQLFLTVQQNNVALSIEYAIKRLEGVQRKGRVAEDGWDDAEVFSTYVVEQNNIYEQLWLGSDDDLDDDLLYDYYVADDYPLRPVEDVLNHTDWSLIHNTKSFKDIAFLCIVTAILAEHSFFLWKKKLSQSTAPYKLAMQKFNLSADVAKIQTAIKEASHLKTKDEKKEALVKIAMDNRLHCVI</sequence>
<dbReference type="EMBL" id="DS547143">
    <property type="protein sequence ID" value="EDR01090.1"/>
    <property type="molecule type" value="Genomic_DNA"/>
</dbReference>
<proteinExistence type="predicted"/>
<name>B0DWH2_LACBS</name>
<dbReference type="RefSeq" id="XP_001888309.1">
    <property type="nucleotide sequence ID" value="XM_001888274.1"/>
</dbReference>
<dbReference type="Proteomes" id="UP000001194">
    <property type="component" value="Unassembled WGS sequence"/>
</dbReference>
<evidence type="ECO:0000313" key="1">
    <source>
        <dbReference type="EMBL" id="EDR01090.1"/>
    </source>
</evidence>
<dbReference type="Gene3D" id="3.40.50.300">
    <property type="entry name" value="P-loop containing nucleotide triphosphate hydrolases"/>
    <property type="match status" value="1"/>
</dbReference>
<dbReference type="InterPro" id="IPR027417">
    <property type="entry name" value="P-loop_NTPase"/>
</dbReference>
<dbReference type="SUPFAM" id="SSF52540">
    <property type="entry name" value="P-loop containing nucleoside triphosphate hydrolases"/>
    <property type="match status" value="1"/>
</dbReference>
<organism evidence="2">
    <name type="scientific">Laccaria bicolor (strain S238N-H82 / ATCC MYA-4686)</name>
    <name type="common">Bicoloured deceiver</name>
    <name type="synonym">Laccaria laccata var. bicolor</name>
    <dbReference type="NCBI Taxonomy" id="486041"/>
    <lineage>
        <taxon>Eukaryota</taxon>
        <taxon>Fungi</taxon>
        <taxon>Dikarya</taxon>
        <taxon>Basidiomycota</taxon>
        <taxon>Agaricomycotina</taxon>
        <taxon>Agaricomycetes</taxon>
        <taxon>Agaricomycetidae</taxon>
        <taxon>Agaricales</taxon>
        <taxon>Agaricineae</taxon>
        <taxon>Hydnangiaceae</taxon>
        <taxon>Laccaria</taxon>
    </lineage>
</organism>
<dbReference type="OrthoDB" id="59699at2759"/>
<dbReference type="HOGENOM" id="CLU_388861_0_0_1"/>
<dbReference type="InParanoid" id="B0DWH2"/>
<dbReference type="CDD" id="cd00882">
    <property type="entry name" value="Ras_like_GTPase"/>
    <property type="match status" value="1"/>
</dbReference>
<evidence type="ECO:0000313" key="2">
    <source>
        <dbReference type="Proteomes" id="UP000001194"/>
    </source>
</evidence>
<dbReference type="KEGG" id="lbc:LACBIDRAFT_333604"/>
<dbReference type="AlphaFoldDB" id="B0DWH2"/>
<gene>
    <name evidence="1" type="ORF">LACBIDRAFT_333604</name>
</gene>